<dbReference type="OMA" id="MMMAGNI"/>
<dbReference type="VEuPathDB" id="MicrosporidiaDB:ECU10_0860"/>
<sequence>MNLKESGVVVVSIGMSVFLVGAILLMDRALMISGNLLMIIGISLLARSRMFALLRPEKIQGMVIFAMGVLFLIYRFPMFGFLLETLGLFLLLRDTIPTFRTVLRTLLLGRLGRLMRP</sequence>
<evidence type="ECO:0000313" key="2">
    <source>
        <dbReference type="EMBL" id="CAD25805.1"/>
    </source>
</evidence>
<dbReference type="Proteomes" id="UP000000819">
    <property type="component" value="Chromosome X"/>
</dbReference>
<dbReference type="EMBL" id="AL590449">
    <property type="protein sequence ID" value="CAD25805.1"/>
    <property type="molecule type" value="Genomic_DNA"/>
</dbReference>
<dbReference type="KEGG" id="ecu:ECU10_0860"/>
<keyword evidence="1" id="KW-0472">Membrane</keyword>
<keyword evidence="1" id="KW-1133">Transmembrane helix</keyword>
<evidence type="ECO:0000313" key="3">
    <source>
        <dbReference type="Proteomes" id="UP000000819"/>
    </source>
</evidence>
<keyword evidence="1" id="KW-0812">Transmembrane</keyword>
<reference evidence="2 3" key="2">
    <citation type="journal article" date="2009" name="BMC Genomics">
        <title>Identification of transcriptional signals in Encephalitozoon cuniculi widespread among Microsporidia phylum: support for accurate structural genome annotation.</title>
        <authorList>
            <person name="Peyretaillade E."/>
            <person name="Goncalves O."/>
            <person name="Terrat S."/>
            <person name="Dugat-Bony E."/>
            <person name="Wincker P."/>
            <person name="Cornman R.S."/>
            <person name="Evans J.D."/>
            <person name="Delbac F."/>
            <person name="Peyret P."/>
        </authorList>
    </citation>
    <scope>NUCLEOTIDE SEQUENCE [LARGE SCALE GENOMIC DNA]</scope>
    <source>
        <strain evidence="2 3">GB-M1</strain>
    </source>
</reference>
<keyword evidence="3" id="KW-1185">Reference proteome</keyword>
<dbReference type="GO" id="GO:0005829">
    <property type="term" value="C:cytosol"/>
    <property type="evidence" value="ECO:0007669"/>
    <property type="project" value="GOC"/>
</dbReference>
<name>Q8SUE6_ENCCU</name>
<feature type="transmembrane region" description="Helical" evidence="1">
    <location>
        <begin position="62"/>
        <end position="83"/>
    </location>
</feature>
<dbReference type="InterPro" id="IPR045176">
    <property type="entry name" value="Got1"/>
</dbReference>
<dbReference type="GO" id="GO:0042147">
    <property type="term" value="P:retrograde transport, endosome to Golgi"/>
    <property type="evidence" value="ECO:0007669"/>
    <property type="project" value="InterPro"/>
</dbReference>
<dbReference type="FunCoup" id="Q8SUE6">
    <property type="interactions" value="152"/>
</dbReference>
<dbReference type="AlphaFoldDB" id="Q8SUE6"/>
<proteinExistence type="predicted"/>
<accession>Q8SUE6</accession>
<dbReference type="GeneID" id="859850"/>
<organism evidence="2 3">
    <name type="scientific">Encephalitozoon cuniculi (strain GB-M1)</name>
    <name type="common">Microsporidian parasite</name>
    <dbReference type="NCBI Taxonomy" id="284813"/>
    <lineage>
        <taxon>Eukaryota</taxon>
        <taxon>Fungi</taxon>
        <taxon>Fungi incertae sedis</taxon>
        <taxon>Microsporidia</taxon>
        <taxon>Unikaryonidae</taxon>
        <taxon>Encephalitozoon</taxon>
    </lineage>
</organism>
<gene>
    <name evidence="2" type="ordered locus">ECU10_0860</name>
</gene>
<dbReference type="RefSeq" id="NP_586201.1">
    <property type="nucleotide sequence ID" value="NM_001042034.1"/>
</dbReference>
<dbReference type="GO" id="GO:0006888">
    <property type="term" value="P:endoplasmic reticulum to Golgi vesicle-mediated transport"/>
    <property type="evidence" value="ECO:0007669"/>
    <property type="project" value="InterPro"/>
</dbReference>
<dbReference type="HOGENOM" id="CLU_166317_0_0_1"/>
<dbReference type="STRING" id="284813.Q8SUE6"/>
<dbReference type="PANTHER" id="PTHR21493:SF9">
    <property type="entry name" value="GOLGI TRANSPORT PROTEIN 1-RELATED"/>
    <property type="match status" value="1"/>
</dbReference>
<dbReference type="PANTHER" id="PTHR21493">
    <property type="entry name" value="CGI-141-RELATED/LIPASE CONTAINING PROTEIN"/>
    <property type="match status" value="1"/>
</dbReference>
<feature type="transmembrane region" description="Helical" evidence="1">
    <location>
        <begin position="7"/>
        <end position="26"/>
    </location>
</feature>
<protein>
    <submittedName>
        <fullName evidence="2">Uncharacterized protein</fullName>
    </submittedName>
</protein>
<dbReference type="OrthoDB" id="2193718at2759"/>
<feature type="transmembrane region" description="Helical" evidence="1">
    <location>
        <begin position="32"/>
        <end position="50"/>
    </location>
</feature>
<reference evidence="2 3" key="1">
    <citation type="journal article" date="2001" name="Nature">
        <title>Genome sequence and gene compaction of the eukaryote parasite Encephalitozoon cuniculi.</title>
        <authorList>
            <person name="Katinka M.D."/>
            <person name="Duprat S."/>
            <person name="Cornillot E."/>
            <person name="Metenier G."/>
            <person name="Thomarat F."/>
            <person name="Prensier G."/>
            <person name="Barbe V."/>
            <person name="Peyretaillade E."/>
            <person name="Brottier P."/>
            <person name="Wincker P."/>
            <person name="Delbac F."/>
            <person name="El Alaoui H."/>
            <person name="Peyret P."/>
            <person name="Saurin W."/>
            <person name="Gouy M."/>
            <person name="Weissenbach J."/>
            <person name="Vivares C.P."/>
        </authorList>
    </citation>
    <scope>NUCLEOTIDE SEQUENCE [LARGE SCALE GENOMIC DNA]</scope>
    <source>
        <strain evidence="2 3">GB-M1</strain>
    </source>
</reference>
<dbReference type="InParanoid" id="Q8SUE6"/>
<evidence type="ECO:0000256" key="1">
    <source>
        <dbReference type="SAM" id="Phobius"/>
    </source>
</evidence>